<evidence type="ECO:0000256" key="1">
    <source>
        <dbReference type="SAM" id="Phobius"/>
    </source>
</evidence>
<name>A0A2K1ID33_PHYPA</name>
<dbReference type="EnsemblPlants" id="Pp3c26_14731V3.1">
    <property type="protein sequence ID" value="Pp3c26_14731V3.1"/>
    <property type="gene ID" value="Pp3c26_14731"/>
</dbReference>
<dbReference type="Gramene" id="Pp3c26_14731V3.1">
    <property type="protein sequence ID" value="Pp3c26_14731V3.1"/>
    <property type="gene ID" value="Pp3c26_14731"/>
</dbReference>
<evidence type="ECO:0000313" key="4">
    <source>
        <dbReference type="Proteomes" id="UP000006727"/>
    </source>
</evidence>
<sequence length="142" mass="16390">MMMGMQNSEGREHNDQHEEQQKGIVYRRCDTHMHGWGEVLMSRGEAEAVKQWRTGGGSCHEHILALRVKDSTTFKDGSPIVSGPELLRRARPLSLARHRRRHGDAFFLLNSPVSFHVGFPSFTTWQLMWHSFYSSPLPWLSM</sequence>
<gene>
    <name evidence="2" type="ORF">PHYPA_030665</name>
</gene>
<keyword evidence="4" id="KW-1185">Reference proteome</keyword>
<dbReference type="AlphaFoldDB" id="A0A2K1ID33"/>
<proteinExistence type="predicted"/>
<keyword evidence="1" id="KW-0812">Transmembrane</keyword>
<evidence type="ECO:0000313" key="2">
    <source>
        <dbReference type="EMBL" id="PNR27184.1"/>
    </source>
</evidence>
<keyword evidence="1" id="KW-0472">Membrane</keyword>
<keyword evidence="1" id="KW-1133">Transmembrane helix</keyword>
<accession>A0A2K1ID33</accession>
<evidence type="ECO:0000313" key="3">
    <source>
        <dbReference type="EnsemblPlants" id="Pp3c26_14731V3.1"/>
    </source>
</evidence>
<organism evidence="2">
    <name type="scientific">Physcomitrium patens</name>
    <name type="common">Spreading-leaved earth moss</name>
    <name type="synonym">Physcomitrella patens</name>
    <dbReference type="NCBI Taxonomy" id="3218"/>
    <lineage>
        <taxon>Eukaryota</taxon>
        <taxon>Viridiplantae</taxon>
        <taxon>Streptophyta</taxon>
        <taxon>Embryophyta</taxon>
        <taxon>Bryophyta</taxon>
        <taxon>Bryophytina</taxon>
        <taxon>Bryopsida</taxon>
        <taxon>Funariidae</taxon>
        <taxon>Funariales</taxon>
        <taxon>Funariaceae</taxon>
        <taxon>Physcomitrium</taxon>
    </lineage>
</organism>
<protein>
    <submittedName>
        <fullName evidence="2 3">Uncharacterized protein</fullName>
    </submittedName>
</protein>
<reference evidence="3" key="3">
    <citation type="submission" date="2020-12" db="UniProtKB">
        <authorList>
            <consortium name="EnsemblPlants"/>
        </authorList>
    </citation>
    <scope>IDENTIFICATION</scope>
</reference>
<dbReference type="InParanoid" id="A0A2K1ID33"/>
<feature type="transmembrane region" description="Helical" evidence="1">
    <location>
        <begin position="105"/>
        <end position="128"/>
    </location>
</feature>
<dbReference type="EMBL" id="ABEU02000026">
    <property type="protein sequence ID" value="PNR27184.1"/>
    <property type="molecule type" value="Genomic_DNA"/>
</dbReference>
<reference evidence="2 4" key="1">
    <citation type="journal article" date="2008" name="Science">
        <title>The Physcomitrella genome reveals evolutionary insights into the conquest of land by plants.</title>
        <authorList>
            <person name="Rensing S."/>
            <person name="Lang D."/>
            <person name="Zimmer A."/>
            <person name="Terry A."/>
            <person name="Salamov A."/>
            <person name="Shapiro H."/>
            <person name="Nishiyama T."/>
            <person name="Perroud P.-F."/>
            <person name="Lindquist E."/>
            <person name="Kamisugi Y."/>
            <person name="Tanahashi T."/>
            <person name="Sakakibara K."/>
            <person name="Fujita T."/>
            <person name="Oishi K."/>
            <person name="Shin-I T."/>
            <person name="Kuroki Y."/>
            <person name="Toyoda A."/>
            <person name="Suzuki Y."/>
            <person name="Hashimoto A."/>
            <person name="Yamaguchi K."/>
            <person name="Sugano A."/>
            <person name="Kohara Y."/>
            <person name="Fujiyama A."/>
            <person name="Anterola A."/>
            <person name="Aoki S."/>
            <person name="Ashton N."/>
            <person name="Barbazuk W.B."/>
            <person name="Barker E."/>
            <person name="Bennetzen J."/>
            <person name="Bezanilla M."/>
            <person name="Blankenship R."/>
            <person name="Cho S.H."/>
            <person name="Dutcher S."/>
            <person name="Estelle M."/>
            <person name="Fawcett J.A."/>
            <person name="Gundlach H."/>
            <person name="Hanada K."/>
            <person name="Heyl A."/>
            <person name="Hicks K.A."/>
            <person name="Hugh J."/>
            <person name="Lohr M."/>
            <person name="Mayer K."/>
            <person name="Melkozernov A."/>
            <person name="Murata T."/>
            <person name="Nelson D."/>
            <person name="Pils B."/>
            <person name="Prigge M."/>
            <person name="Reiss B."/>
            <person name="Renner T."/>
            <person name="Rombauts S."/>
            <person name="Rushton P."/>
            <person name="Sanderfoot A."/>
            <person name="Schween G."/>
            <person name="Shiu S.-H."/>
            <person name="Stueber K."/>
            <person name="Theodoulou F.L."/>
            <person name="Tu H."/>
            <person name="Van de Peer Y."/>
            <person name="Verrier P.J."/>
            <person name="Waters E."/>
            <person name="Wood A."/>
            <person name="Yang L."/>
            <person name="Cove D."/>
            <person name="Cuming A."/>
            <person name="Hasebe M."/>
            <person name="Lucas S."/>
            <person name="Mishler D.B."/>
            <person name="Reski R."/>
            <person name="Grigoriev I."/>
            <person name="Quatrano R.S."/>
            <person name="Boore J.L."/>
        </authorList>
    </citation>
    <scope>NUCLEOTIDE SEQUENCE [LARGE SCALE GENOMIC DNA]</scope>
    <source>
        <strain evidence="3 4">cv. Gransden 2004</strain>
    </source>
</reference>
<dbReference type="Proteomes" id="UP000006727">
    <property type="component" value="Chromosome 26"/>
</dbReference>
<reference evidence="2 4" key="2">
    <citation type="journal article" date="2018" name="Plant J.">
        <title>The Physcomitrella patens chromosome-scale assembly reveals moss genome structure and evolution.</title>
        <authorList>
            <person name="Lang D."/>
            <person name="Ullrich K.K."/>
            <person name="Murat F."/>
            <person name="Fuchs J."/>
            <person name="Jenkins J."/>
            <person name="Haas F.B."/>
            <person name="Piednoel M."/>
            <person name="Gundlach H."/>
            <person name="Van Bel M."/>
            <person name="Meyberg R."/>
            <person name="Vives C."/>
            <person name="Morata J."/>
            <person name="Symeonidi A."/>
            <person name="Hiss M."/>
            <person name="Muchero W."/>
            <person name="Kamisugi Y."/>
            <person name="Saleh O."/>
            <person name="Blanc G."/>
            <person name="Decker E.L."/>
            <person name="van Gessel N."/>
            <person name="Grimwood J."/>
            <person name="Hayes R.D."/>
            <person name="Graham S.W."/>
            <person name="Gunter L.E."/>
            <person name="McDaniel S.F."/>
            <person name="Hoernstein S.N.W."/>
            <person name="Larsson A."/>
            <person name="Li F.W."/>
            <person name="Perroud P.F."/>
            <person name="Phillips J."/>
            <person name="Ranjan P."/>
            <person name="Rokshar D.S."/>
            <person name="Rothfels C.J."/>
            <person name="Schneider L."/>
            <person name="Shu S."/>
            <person name="Stevenson D.W."/>
            <person name="Thummler F."/>
            <person name="Tillich M."/>
            <person name="Villarreal Aguilar J.C."/>
            <person name="Widiez T."/>
            <person name="Wong G.K."/>
            <person name="Wymore A."/>
            <person name="Zhang Y."/>
            <person name="Zimmer A.D."/>
            <person name="Quatrano R.S."/>
            <person name="Mayer K.F.X."/>
            <person name="Goodstein D."/>
            <person name="Casacuberta J.M."/>
            <person name="Vandepoele K."/>
            <person name="Reski R."/>
            <person name="Cuming A.C."/>
            <person name="Tuskan G.A."/>
            <person name="Maumus F."/>
            <person name="Salse J."/>
            <person name="Schmutz J."/>
            <person name="Rensing S.A."/>
        </authorList>
    </citation>
    <scope>NUCLEOTIDE SEQUENCE [LARGE SCALE GENOMIC DNA]</scope>
    <source>
        <strain evidence="3 4">cv. Gransden 2004</strain>
    </source>
</reference>